<dbReference type="Proteomes" id="UP000075502">
    <property type="component" value="Unassembled WGS sequence"/>
</dbReference>
<accession>A0A150SYU5</accession>
<evidence type="ECO:0000313" key="4">
    <source>
        <dbReference type="Proteomes" id="UP000075515"/>
    </source>
</evidence>
<reference evidence="3 4" key="1">
    <citation type="submission" date="2014-02" db="EMBL/GenBank/DDBJ databases">
        <title>The small core and large imbalanced accessory genome model reveals a collaborative survival strategy of Sorangium cellulosum strains in nature.</title>
        <authorList>
            <person name="Han K."/>
            <person name="Peng R."/>
            <person name="Blom J."/>
            <person name="Li Y.-Z."/>
        </authorList>
    </citation>
    <scope>NUCLEOTIDE SEQUENCE [LARGE SCALE GENOMIC DNA]</scope>
    <source>
        <strain evidence="2 3">So0007-03</strain>
        <strain evidence="1 4">So0149</strain>
    </source>
</reference>
<comment type="caution">
    <text evidence="2">The sequence shown here is derived from an EMBL/GenBank/DDBJ whole genome shotgun (WGS) entry which is preliminary data.</text>
</comment>
<name>A0A150SYU5_SORCE</name>
<sequence length="67" mass="7759">MIHHPGHRICLTSWELLQVFHGAVIPRQGELLLIEKDGCESKYRVERVMYKMTSNHELIATVFVEPA</sequence>
<gene>
    <name evidence="1" type="ORF">BE18_29185</name>
    <name evidence="2" type="ORF">BE21_03610</name>
</gene>
<protein>
    <submittedName>
        <fullName evidence="2">Uncharacterized protein</fullName>
    </submittedName>
</protein>
<dbReference type="AlphaFoldDB" id="A0A150SYU5"/>
<evidence type="ECO:0000313" key="2">
    <source>
        <dbReference type="EMBL" id="KYG05787.1"/>
    </source>
</evidence>
<dbReference type="EMBL" id="JEME01001899">
    <property type="protein sequence ID" value="KYG05787.1"/>
    <property type="molecule type" value="Genomic_DNA"/>
</dbReference>
<evidence type="ECO:0000313" key="1">
    <source>
        <dbReference type="EMBL" id="KYF81656.1"/>
    </source>
</evidence>
<proteinExistence type="predicted"/>
<dbReference type="EMBL" id="JEMC01003384">
    <property type="protein sequence ID" value="KYF81656.1"/>
    <property type="molecule type" value="Genomic_DNA"/>
</dbReference>
<organism evidence="2 3">
    <name type="scientific">Sorangium cellulosum</name>
    <name type="common">Polyangium cellulosum</name>
    <dbReference type="NCBI Taxonomy" id="56"/>
    <lineage>
        <taxon>Bacteria</taxon>
        <taxon>Pseudomonadati</taxon>
        <taxon>Myxococcota</taxon>
        <taxon>Polyangia</taxon>
        <taxon>Polyangiales</taxon>
        <taxon>Polyangiaceae</taxon>
        <taxon>Sorangium</taxon>
    </lineage>
</organism>
<dbReference type="Proteomes" id="UP000075515">
    <property type="component" value="Unassembled WGS sequence"/>
</dbReference>
<evidence type="ECO:0000313" key="3">
    <source>
        <dbReference type="Proteomes" id="UP000075502"/>
    </source>
</evidence>